<dbReference type="RefSeq" id="WP_075368365.1">
    <property type="nucleotide sequence ID" value="NZ_MSDQ01000006.1"/>
</dbReference>
<comment type="caution">
    <text evidence="2">The sequence shown here is derived from an EMBL/GenBank/DDBJ whole genome shotgun (WGS) entry which is preliminary data.</text>
</comment>
<keyword evidence="1" id="KW-0812">Transmembrane</keyword>
<gene>
    <name evidence="2" type="ORF">BTW10_04610</name>
</gene>
<sequence>MSTLKIHVFKDSFRPVIELLDENGLSWSMREQRSGVVMGASGIIEVVLNASMWVSMAGVLIAFIKAKNGRKVIITTRDKEVIHAEGLTAKELEKVLEKAGSVAAIDPDKSNQ</sequence>
<keyword evidence="1" id="KW-0472">Membrane</keyword>
<name>A0A1Q8TGD7_9GAMM</name>
<accession>A0A1Q8TGD7</accession>
<evidence type="ECO:0000313" key="3">
    <source>
        <dbReference type="Proteomes" id="UP000186806"/>
    </source>
</evidence>
<protein>
    <submittedName>
        <fullName evidence="2">Uncharacterized protein</fullName>
    </submittedName>
</protein>
<dbReference type="EMBL" id="MSDQ01000006">
    <property type="protein sequence ID" value="OLO12733.1"/>
    <property type="molecule type" value="Genomic_DNA"/>
</dbReference>
<dbReference type="AlphaFoldDB" id="A0A1Q8TGD7"/>
<keyword evidence="1" id="KW-1133">Transmembrane helix</keyword>
<dbReference type="Proteomes" id="UP000186806">
    <property type="component" value="Unassembled WGS sequence"/>
</dbReference>
<proteinExistence type="predicted"/>
<reference evidence="2 3" key="1">
    <citation type="submission" date="2016-12" db="EMBL/GenBank/DDBJ databases">
        <title>Draft genome sequences of strains Salinicola socius SMB35, Salinicola sp. MH3R3-1 and Chromohalobacter sp. SMB17 from the Verkhnekamsk potash mining region of Russia.</title>
        <authorList>
            <person name="Mavrodi D.V."/>
            <person name="Olsson B.E."/>
            <person name="Korsakova E.S."/>
            <person name="Pyankova A."/>
            <person name="Mavrodi O.V."/>
            <person name="Plotnikova E.G."/>
        </authorList>
    </citation>
    <scope>NUCLEOTIDE SEQUENCE [LARGE SCALE GENOMIC DNA]</scope>
    <source>
        <strain evidence="2 3">SMB17</strain>
    </source>
</reference>
<organism evidence="2 3">
    <name type="scientific">Chromohalobacter japonicus</name>
    <dbReference type="NCBI Taxonomy" id="223900"/>
    <lineage>
        <taxon>Bacteria</taxon>
        <taxon>Pseudomonadati</taxon>
        <taxon>Pseudomonadota</taxon>
        <taxon>Gammaproteobacteria</taxon>
        <taxon>Oceanospirillales</taxon>
        <taxon>Halomonadaceae</taxon>
        <taxon>Chromohalobacter</taxon>
    </lineage>
</organism>
<evidence type="ECO:0000313" key="2">
    <source>
        <dbReference type="EMBL" id="OLO12733.1"/>
    </source>
</evidence>
<feature type="transmembrane region" description="Helical" evidence="1">
    <location>
        <begin position="36"/>
        <end position="64"/>
    </location>
</feature>
<evidence type="ECO:0000256" key="1">
    <source>
        <dbReference type="SAM" id="Phobius"/>
    </source>
</evidence>
<keyword evidence="3" id="KW-1185">Reference proteome</keyword>